<dbReference type="PRINTS" id="PR00337">
    <property type="entry name" value="LEUILEVALBP"/>
</dbReference>
<reference evidence="7 8" key="1">
    <citation type="submission" date="2017-06" db="EMBL/GenBank/DDBJ databases">
        <title>Ensifer strains isolated from leguminous trees and herbs display diverse denitrification phenotypes with some acting as strong N2O sinks.</title>
        <authorList>
            <person name="Woliy K."/>
            <person name="Mania D."/>
            <person name="Bakken L.R."/>
            <person name="Frostegard A."/>
        </authorList>
    </citation>
    <scope>NUCLEOTIDE SEQUENCE [LARGE SCALE GENOMIC DNA]</scope>
    <source>
        <strain evidence="7 8">AC50a</strain>
    </source>
</reference>
<name>A0A2J0YYI8_RHIML</name>
<comment type="caution">
    <text evidence="7">The sequence shown here is derived from an EMBL/GenBank/DDBJ whole genome shotgun (WGS) entry which is preliminary data.</text>
</comment>
<feature type="signal peptide" evidence="5">
    <location>
        <begin position="1"/>
        <end position="23"/>
    </location>
</feature>
<dbReference type="CDD" id="cd06342">
    <property type="entry name" value="PBP1_ABC_LIVBP-like"/>
    <property type="match status" value="1"/>
</dbReference>
<accession>A0A2J0YYI8</accession>
<keyword evidence="2" id="KW-0813">Transport</keyword>
<evidence type="ECO:0000256" key="5">
    <source>
        <dbReference type="SAM" id="SignalP"/>
    </source>
</evidence>
<evidence type="ECO:0000313" key="8">
    <source>
        <dbReference type="Proteomes" id="UP000231987"/>
    </source>
</evidence>
<dbReference type="EMBL" id="NJGD01000010">
    <property type="protein sequence ID" value="PJR13306.1"/>
    <property type="molecule type" value="Genomic_DNA"/>
</dbReference>
<dbReference type="Gene3D" id="3.40.50.2300">
    <property type="match status" value="2"/>
</dbReference>
<dbReference type="InterPro" id="IPR028081">
    <property type="entry name" value="Leu-bd"/>
</dbReference>
<dbReference type="Proteomes" id="UP000231987">
    <property type="component" value="Unassembled WGS sequence"/>
</dbReference>
<proteinExistence type="inferred from homology"/>
<evidence type="ECO:0000256" key="3">
    <source>
        <dbReference type="ARBA" id="ARBA00022729"/>
    </source>
</evidence>
<dbReference type="Pfam" id="PF13458">
    <property type="entry name" value="Peripla_BP_6"/>
    <property type="match status" value="1"/>
</dbReference>
<evidence type="ECO:0000313" key="7">
    <source>
        <dbReference type="EMBL" id="PJR13306.1"/>
    </source>
</evidence>
<evidence type="ECO:0000256" key="4">
    <source>
        <dbReference type="ARBA" id="ARBA00022970"/>
    </source>
</evidence>
<sequence>MKKLLLSAVVATSIVAPGGTAWADILIGVAGPVTGPNAAFGAQFVKGAERAVANVNAAGGVLGEKLKIVIGDDVSDPKQGISVANKFVADGVRYVVGHYNSGVSIPASEIYAENGVLQITPASTNPQFTERGLWNTFRTCGRDDQQGKVAGEYIAANFHGGKIAIVHDKTPYGQGIVDVAKQVLNGSGIEEVLYEGITAGEKDFSALIAKMKNAGVTLIYFGGLHTEAGLIMRQSADQGLGATLFSGDGMVSSELASIAGDAVVGTLNTFAPDPRRNPAAKEVVETFRAAGFEPEAYTLYAYIAVQIVAAAIEKTGSADDAQKVAETIKAGGPWSTVLGEIGYDDKGDITRPDYVIYEWKKGEDGRPTYFQK</sequence>
<feature type="domain" description="Leucine-binding protein" evidence="6">
    <location>
        <begin position="25"/>
        <end position="362"/>
    </location>
</feature>
<gene>
    <name evidence="7" type="ORF">CEJ86_21345</name>
</gene>
<feature type="chain" id="PRO_5014372356" evidence="5">
    <location>
        <begin position="24"/>
        <end position="372"/>
    </location>
</feature>
<dbReference type="SUPFAM" id="SSF53822">
    <property type="entry name" value="Periplasmic binding protein-like I"/>
    <property type="match status" value="1"/>
</dbReference>
<dbReference type="PANTHER" id="PTHR47151:SF2">
    <property type="entry name" value="AMINO ACID BINDING PROTEIN"/>
    <property type="match status" value="1"/>
</dbReference>
<keyword evidence="3 5" id="KW-0732">Signal</keyword>
<comment type="similarity">
    <text evidence="1">Belongs to the leucine-binding protein family.</text>
</comment>
<dbReference type="AlphaFoldDB" id="A0A2J0YYI8"/>
<evidence type="ECO:0000259" key="6">
    <source>
        <dbReference type="Pfam" id="PF13458"/>
    </source>
</evidence>
<dbReference type="RefSeq" id="WP_100673289.1">
    <property type="nucleotide sequence ID" value="NZ_NJGD01000010.1"/>
</dbReference>
<evidence type="ECO:0000256" key="1">
    <source>
        <dbReference type="ARBA" id="ARBA00010062"/>
    </source>
</evidence>
<protein>
    <submittedName>
        <fullName evidence="7">Branched chain amino acid ABC transporter substrate-binding protein</fullName>
    </submittedName>
</protein>
<keyword evidence="4" id="KW-0029">Amino-acid transport</keyword>
<dbReference type="InterPro" id="IPR000709">
    <property type="entry name" value="Leu_Ile_Val-bd"/>
</dbReference>
<organism evidence="7 8">
    <name type="scientific">Rhizobium meliloti</name>
    <name type="common">Ensifer meliloti</name>
    <name type="synonym">Sinorhizobium meliloti</name>
    <dbReference type="NCBI Taxonomy" id="382"/>
    <lineage>
        <taxon>Bacteria</taxon>
        <taxon>Pseudomonadati</taxon>
        <taxon>Pseudomonadota</taxon>
        <taxon>Alphaproteobacteria</taxon>
        <taxon>Hyphomicrobiales</taxon>
        <taxon>Rhizobiaceae</taxon>
        <taxon>Sinorhizobium/Ensifer group</taxon>
        <taxon>Sinorhizobium</taxon>
    </lineage>
</organism>
<dbReference type="GO" id="GO:0006865">
    <property type="term" value="P:amino acid transport"/>
    <property type="evidence" value="ECO:0007669"/>
    <property type="project" value="UniProtKB-KW"/>
</dbReference>
<dbReference type="InterPro" id="IPR028082">
    <property type="entry name" value="Peripla_BP_I"/>
</dbReference>
<evidence type="ECO:0000256" key="2">
    <source>
        <dbReference type="ARBA" id="ARBA00022448"/>
    </source>
</evidence>
<dbReference type="PANTHER" id="PTHR47151">
    <property type="entry name" value="LEU/ILE/VAL-BINDING ABC TRANSPORTER SUBUNIT"/>
    <property type="match status" value="1"/>
</dbReference>